<evidence type="ECO:0000256" key="3">
    <source>
        <dbReference type="ARBA" id="ARBA00021330"/>
    </source>
</evidence>
<dbReference type="SUPFAM" id="SSF53335">
    <property type="entry name" value="S-adenosyl-L-methionine-dependent methyltransferases"/>
    <property type="match status" value="1"/>
</dbReference>
<dbReference type="PANTHER" id="PTHR21404:SF3">
    <property type="entry name" value="SMALL RNA 2'-O-METHYLTRANSFERASE"/>
    <property type="match status" value="1"/>
</dbReference>
<dbReference type="PANTHER" id="PTHR21404">
    <property type="entry name" value="HEN1"/>
    <property type="match status" value="1"/>
</dbReference>
<comment type="similarity">
    <text evidence="2">Belongs to the methyltransferase superfamily. HEN1 family.</text>
</comment>
<accession>A0ABU7BUK8</accession>
<evidence type="ECO:0000313" key="15">
    <source>
        <dbReference type="Proteomes" id="UP001345963"/>
    </source>
</evidence>
<keyword evidence="5" id="KW-0808">Transferase</keyword>
<keyword evidence="15" id="KW-1185">Reference proteome</keyword>
<evidence type="ECO:0000256" key="7">
    <source>
        <dbReference type="ARBA" id="ARBA00022723"/>
    </source>
</evidence>
<protein>
    <recommendedName>
        <fullName evidence="3">Small RNA 2'-O-methyltransferase</fullName>
        <ecNumber evidence="12">2.1.1.386</ecNumber>
    </recommendedName>
    <alternativeName>
        <fullName evidence="11">HEN1 methyltransferase homolog 1</fullName>
    </alternativeName>
</protein>
<evidence type="ECO:0000256" key="2">
    <source>
        <dbReference type="ARBA" id="ARBA00009026"/>
    </source>
</evidence>
<evidence type="ECO:0000256" key="5">
    <source>
        <dbReference type="ARBA" id="ARBA00022679"/>
    </source>
</evidence>
<dbReference type="Proteomes" id="UP001345963">
    <property type="component" value="Unassembled WGS sequence"/>
</dbReference>
<evidence type="ECO:0000256" key="4">
    <source>
        <dbReference type="ARBA" id="ARBA00022603"/>
    </source>
</evidence>
<evidence type="ECO:0000256" key="6">
    <source>
        <dbReference type="ARBA" id="ARBA00022691"/>
    </source>
</evidence>
<evidence type="ECO:0000256" key="1">
    <source>
        <dbReference type="ARBA" id="ARBA00001946"/>
    </source>
</evidence>
<keyword evidence="9" id="KW-0694">RNA-binding</keyword>
<evidence type="ECO:0000256" key="10">
    <source>
        <dbReference type="ARBA" id="ARBA00023158"/>
    </source>
</evidence>
<evidence type="ECO:0000256" key="12">
    <source>
        <dbReference type="ARBA" id="ARBA00035025"/>
    </source>
</evidence>
<dbReference type="Gene3D" id="3.40.50.150">
    <property type="entry name" value="Vaccinia Virus protein VP39"/>
    <property type="match status" value="1"/>
</dbReference>
<organism evidence="14 15">
    <name type="scientific">Ataeniobius toweri</name>
    <dbReference type="NCBI Taxonomy" id="208326"/>
    <lineage>
        <taxon>Eukaryota</taxon>
        <taxon>Metazoa</taxon>
        <taxon>Chordata</taxon>
        <taxon>Craniata</taxon>
        <taxon>Vertebrata</taxon>
        <taxon>Euteleostomi</taxon>
        <taxon>Actinopterygii</taxon>
        <taxon>Neopterygii</taxon>
        <taxon>Teleostei</taxon>
        <taxon>Neoteleostei</taxon>
        <taxon>Acanthomorphata</taxon>
        <taxon>Ovalentaria</taxon>
        <taxon>Atherinomorphae</taxon>
        <taxon>Cyprinodontiformes</taxon>
        <taxon>Goodeidae</taxon>
        <taxon>Ataeniobius</taxon>
    </lineage>
</organism>
<keyword evidence="8" id="KW-0460">Magnesium</keyword>
<evidence type="ECO:0000313" key="14">
    <source>
        <dbReference type="EMBL" id="MED6254156.1"/>
    </source>
</evidence>
<proteinExistence type="inferred from homology"/>
<keyword evidence="4" id="KW-0489">Methyltransferase</keyword>
<dbReference type="InterPro" id="IPR029063">
    <property type="entry name" value="SAM-dependent_MTases_sf"/>
</dbReference>
<comment type="cofactor">
    <cofactor evidence="1">
        <name>Mg(2+)</name>
        <dbReference type="ChEBI" id="CHEBI:18420"/>
    </cofactor>
</comment>
<dbReference type="EC" id="2.1.1.386" evidence="12"/>
<dbReference type="EMBL" id="JAHUTI010069213">
    <property type="protein sequence ID" value="MED6254156.1"/>
    <property type="molecule type" value="Genomic_DNA"/>
</dbReference>
<reference evidence="14 15" key="1">
    <citation type="submission" date="2021-07" db="EMBL/GenBank/DDBJ databases">
        <authorList>
            <person name="Palmer J.M."/>
        </authorList>
    </citation>
    <scope>NUCLEOTIDE SEQUENCE [LARGE SCALE GENOMIC DNA]</scope>
    <source>
        <strain evidence="14 15">AT_MEX2019</strain>
        <tissue evidence="14">Muscle</tissue>
    </source>
</reference>
<dbReference type="InterPro" id="IPR026610">
    <property type="entry name" value="Hen1"/>
</dbReference>
<keyword evidence="7" id="KW-0479">Metal-binding</keyword>
<keyword evidence="6" id="KW-0949">S-adenosyl-L-methionine</keyword>
<comment type="caution">
    <text evidence="14">The sequence shown here is derived from an EMBL/GenBank/DDBJ whole genome shotgun (WGS) entry which is preliminary data.</text>
</comment>
<keyword evidence="10" id="KW-0943">RNA-mediated gene silencing</keyword>
<gene>
    <name evidence="14" type="ORF">ATANTOWER_017952</name>
</gene>
<evidence type="ECO:0000256" key="9">
    <source>
        <dbReference type="ARBA" id="ARBA00022884"/>
    </source>
</evidence>
<name>A0ABU7BUK8_9TELE</name>
<evidence type="ECO:0000256" key="11">
    <source>
        <dbReference type="ARBA" id="ARBA00029981"/>
    </source>
</evidence>
<evidence type="ECO:0000256" key="8">
    <source>
        <dbReference type="ARBA" id="ARBA00022842"/>
    </source>
</evidence>
<sequence length="424" mass="48237">MNPIFSPSLHRQRHQFVIDFVRKNKPKQVADLGCGECKLLKQLKFHRNIELLVGVDTNGAKIKKMMHGLAPLSTDYLQPTYDQLRVELYQGSVTQRDARLRRFDLVTSIELIEHLTLTDLERFASVVFGYMSPASVIVSTPNSEFNALLPGLTGFRHSDHKFEWNRSEFRSWALKVCLDYGYEVEFTGVGEAPQDQQESIGFCSQIGVFHRLQGNDHCNALHGSDVEEVFSYILVYSVNYPSLHDNNTLRRVLVSEVLHWAEHLKNRWMEEKTGRTNGVLPHRQTEQGALEELLSESPCTETLDCPVDYCDRGDDEEQEGAELLWANDPQQQSGTLNRYVLVPLAVLWSCCPKIGELSGNLGNLRHLLMDHPRVKLTQDGSSLLVKCEEQDPDQVDGGLEDDEDFLAVQCSHRAEPEEDWEANV</sequence>
<comment type="catalytic activity">
    <reaction evidence="13">
        <text>small RNA 3'-end nucleotide + S-adenosyl-L-methionine = small RNA 3'-end 2'-O-methylnucleotide + S-adenosyl-L-homocysteine + H(+)</text>
        <dbReference type="Rhea" id="RHEA:37887"/>
        <dbReference type="Rhea" id="RHEA-COMP:10415"/>
        <dbReference type="Rhea" id="RHEA-COMP:10416"/>
        <dbReference type="ChEBI" id="CHEBI:15378"/>
        <dbReference type="ChEBI" id="CHEBI:57856"/>
        <dbReference type="ChEBI" id="CHEBI:59789"/>
        <dbReference type="ChEBI" id="CHEBI:74896"/>
        <dbReference type="ChEBI" id="CHEBI:74898"/>
        <dbReference type="EC" id="2.1.1.386"/>
    </reaction>
</comment>
<evidence type="ECO:0000256" key="13">
    <source>
        <dbReference type="ARBA" id="ARBA00048418"/>
    </source>
</evidence>